<dbReference type="PANTHER" id="PTHR10039">
    <property type="entry name" value="AMELOGENIN"/>
    <property type="match status" value="1"/>
</dbReference>
<dbReference type="InterPro" id="IPR011990">
    <property type="entry name" value="TPR-like_helical_dom_sf"/>
</dbReference>
<dbReference type="Gene3D" id="3.40.50.300">
    <property type="entry name" value="P-loop containing nucleotide triphosphate hydrolases"/>
    <property type="match status" value="1"/>
</dbReference>
<dbReference type="STRING" id="1284197.S8C2B9"/>
<evidence type="ECO:0000313" key="4">
    <source>
        <dbReference type="EMBL" id="EPS41777.1"/>
    </source>
</evidence>
<organism evidence="4 5">
    <name type="scientific">Dactylellina haptotyla (strain CBS 200.50)</name>
    <name type="common">Nematode-trapping fungus</name>
    <name type="synonym">Monacrosporium haptotylum</name>
    <dbReference type="NCBI Taxonomy" id="1284197"/>
    <lineage>
        <taxon>Eukaryota</taxon>
        <taxon>Fungi</taxon>
        <taxon>Dikarya</taxon>
        <taxon>Ascomycota</taxon>
        <taxon>Pezizomycotina</taxon>
        <taxon>Orbiliomycetes</taxon>
        <taxon>Orbiliales</taxon>
        <taxon>Orbiliaceae</taxon>
        <taxon>Dactylellina</taxon>
    </lineage>
</organism>
<reference evidence="4 5" key="1">
    <citation type="journal article" date="2013" name="PLoS Genet.">
        <title>Genomic mechanisms accounting for the adaptation to parasitism in nematode-trapping fungi.</title>
        <authorList>
            <person name="Meerupati T."/>
            <person name="Andersson K.M."/>
            <person name="Friman E."/>
            <person name="Kumar D."/>
            <person name="Tunlid A."/>
            <person name="Ahren D."/>
        </authorList>
    </citation>
    <scope>NUCLEOTIDE SEQUENCE [LARGE SCALE GENOMIC DNA]</scope>
    <source>
        <strain evidence="4 5">CBS 200.50</strain>
    </source>
</reference>
<dbReference type="SUPFAM" id="SSF48452">
    <property type="entry name" value="TPR-like"/>
    <property type="match status" value="1"/>
</dbReference>
<dbReference type="InterPro" id="IPR056884">
    <property type="entry name" value="NPHP3-like_N"/>
</dbReference>
<keyword evidence="5" id="KW-1185">Reference proteome</keyword>
<feature type="region of interest" description="Disordered" evidence="2">
    <location>
        <begin position="1"/>
        <end position="23"/>
    </location>
</feature>
<keyword evidence="1" id="KW-0677">Repeat</keyword>
<sequence>MAKDKSQKVRNGPKADPSVAAVGSIDSIPDVAIASSVQIDSEVVPTPQSKSRPLGTLPMDMPGSKAEHTNGSSAAGSSGFNSGNVGLANPEFSGSAASTFESSGFRSSTYEPAGFGSSTFEMAGVGSPMYSLSAHGSPLTSRAQITMEVNSYHSYHATAPKYQSFSTSSTSAPPAFLDNLEASRLMIQRARVELGPNADKVLKGCPNLDSFRRFVNAQSLRDMPDEGSVLDNSLRWCGQFAERLEVFSQQISLFFPGGKQTATQLLGCCKILLLISSRNVDALQRFFDELYKISTALGVLEAHGDLYVSLVDLQALLTALFSNVIELVVRVTTLYHERRITRDLITECEELITSIVRKFLANKRDLEEEIWHHRIKESPIVQGSGPISVADLKTWLRQSTVETPKPTICEGTCTWFERTLSEFKDGEDQLLCVFGKEGSGKTMLANWITDRLRAHRQDVLMSFAFETNTKYGTSTVFMLKSLLLQLLDKSLGNVALFKRLADIYITATSDQGSRGEAMLEIALWDIFGESARSTRHLNIVIDGLDHVSGGNQKAREIVTRIREIIDANGPNSLNCILTCTPFETDVSLQFTALTIDEENTRYDLKIYVTKVLEDFLSASNVNSIDRQNIIDLLCKKAAGSFVIANLLIQNVKRGRNIAEIIKTLGDSNSSGTAGLLDALLTNVDFKNPDTMRIISWLLVADEPLSVHNIREILEINYSDEKPPFRSPRLKWDLDRDVIQPCGNLVVLDRNLIQFSHPSLKDLFWKKAGTDKRLPCSKRCHSEVLLSLLAYISTSNVSLRSEHSFGIISRETCNAAIQTQGLLSYGVRKWLVHFRQSQYFQDGKTSKLNAPSPLIKVFPSDASFAQLEYALWRNEQVQEKDFALAAEVRQSILMSVPATIHSIMNLMRIRLSLGDWSSALQVCFKAWKISQTLYGNLSDESWEIANVYSSTSREHDDIEFGREVYDWIILYCKNKNPDISKEIIDVVKRHGGKLSERGKDQEAIIHYRWLWENCCQKFGETDERSSSILDLMVGILQKDPSSTEYLDICTKQLTVTEKSLRPWDKERIKAIIRLSTAYEKAGRMSDVNKVFDDAIKALTLALTKSGSEDLIFIHEERIYLIVHFANFYFRNSSRDSGLLLLKEFWAKYRQDVQNLRAHSPGLLKNLNLLAEILESSDLNGEADELYGSLWVYLKQTQQLSTSTFTYQVASGLARLRKRGRGDPKEEETILTELVDILNPSGTREIADAGLDAFTQLGSLYEGQSEWTKLITTVRKALMLAWPAIVPGQERTNLNLPQVFMEKGIQLVYLLALGYAKQGDLNEACTLYRLVHHACQNTLMPNTQIRVIRSFKEYCIFCDVHGRGGEAVEACETYFETLSRTPGLSHESTLEIGVHLAEMYQAKKHADNAITVYRRISDALLQTAMTAQSFKILATLFSLYEKTPSKEHEAIQFYITFWGKITTTANFGFVPDAELVFKVYQKYKAHAEKSGRPATELLTTTQQLLNYYHNHGSKDDKFYFKALLCYAQLLESDGTRVKEAIEEYEKLLGMALRVAGTTDNTTIILQIQQSLAKMYLLDKNTESKAGDLYYGLFQEFKATHGLSHKSTLGSLQQLVQFYVNQKDSTKAVQLLEHTTIEILSSETNERALFDCALSTGKMFKVLGIQKVATSLIQALRGYCRMGPEERRLYDERDGRFKKLVFRNSHILMTERRYQVFFSAMEMVSRSDVQVQTDDDLYSRVITVVLQESEYYMAWLAATKFGERLDVILAAGARLRVFLRAQGREEEFKFVENDLRAIFQREFKTFQPDNKPKTGIDLKFSDDMLDEFFQECLNLFASSNQRQSFSLVDVGLKRVEATIEHEDIDAAFILSVWTYKFLTEENKLVNILRILFYMTSEKVKATPNDILRADINKFTQIILQDILSAQGGMGISWVSVKLRDIHQLLVLLGSENRWDFMLNILEQLWDSRNSRDDIWSPHLVTMIGCRLCDVYMKQGRKEAALRVLERIQYNYLRVFGPFHIETQQFCNLLCRVYNSAGYYNKAITVSERLLQGLLEPGNASLFPKEQASNFIFSQLDLMKYSYHKKGASPNLDNTVLLVKELQTLYYVKNSSWNDLADFRAWSKNAPAKEESRFIWQAPETWGLLEDDQSLYSEDRDVVRALPTGDENCGQASHKAAVSHKGKDFIKFARSSFTSLFDS</sequence>
<dbReference type="OMA" id="CFVWAQL"/>
<dbReference type="EMBL" id="AQGS01000153">
    <property type="protein sequence ID" value="EPS41777.1"/>
    <property type="molecule type" value="Genomic_DNA"/>
</dbReference>
<evidence type="ECO:0000256" key="1">
    <source>
        <dbReference type="ARBA" id="ARBA00022737"/>
    </source>
</evidence>
<feature type="region of interest" description="Disordered" evidence="2">
    <location>
        <begin position="36"/>
        <end position="82"/>
    </location>
</feature>
<evidence type="ECO:0000256" key="2">
    <source>
        <dbReference type="SAM" id="MobiDB-lite"/>
    </source>
</evidence>
<evidence type="ECO:0000313" key="5">
    <source>
        <dbReference type="Proteomes" id="UP000015100"/>
    </source>
</evidence>
<dbReference type="Pfam" id="PF24883">
    <property type="entry name" value="NPHP3_N"/>
    <property type="match status" value="1"/>
</dbReference>
<protein>
    <recommendedName>
        <fullName evidence="3">Nephrocystin 3-like N-terminal domain-containing protein</fullName>
    </recommendedName>
</protein>
<dbReference type="InterPro" id="IPR027417">
    <property type="entry name" value="P-loop_NTPase"/>
</dbReference>
<feature type="compositionally biased region" description="Low complexity" evidence="2">
    <location>
        <begin position="70"/>
        <end position="82"/>
    </location>
</feature>
<dbReference type="SUPFAM" id="SSF52540">
    <property type="entry name" value="P-loop containing nucleoside triphosphate hydrolases"/>
    <property type="match status" value="1"/>
</dbReference>
<dbReference type="HOGENOM" id="CLU_000739_1_1_1"/>
<gene>
    <name evidence="4" type="ORF">H072_4292</name>
</gene>
<reference evidence="5" key="2">
    <citation type="submission" date="2013-04" db="EMBL/GenBank/DDBJ databases">
        <title>Genomic mechanisms accounting for the adaptation to parasitism in nematode-trapping fungi.</title>
        <authorList>
            <person name="Ahren D.G."/>
        </authorList>
    </citation>
    <scope>NUCLEOTIDE SEQUENCE [LARGE SCALE GENOMIC DNA]</scope>
    <source>
        <strain evidence="5">CBS 200.50</strain>
    </source>
</reference>
<dbReference type="Gene3D" id="1.25.40.10">
    <property type="entry name" value="Tetratricopeptide repeat domain"/>
    <property type="match status" value="4"/>
</dbReference>
<comment type="caution">
    <text evidence="4">The sequence shown here is derived from an EMBL/GenBank/DDBJ whole genome shotgun (WGS) entry which is preliminary data.</text>
</comment>
<evidence type="ECO:0000259" key="3">
    <source>
        <dbReference type="Pfam" id="PF24883"/>
    </source>
</evidence>
<dbReference type="Proteomes" id="UP000015100">
    <property type="component" value="Unassembled WGS sequence"/>
</dbReference>
<name>S8C2B9_DACHA</name>
<dbReference type="eggNOG" id="ENOG502QQDH">
    <property type="taxonomic scope" value="Eukaryota"/>
</dbReference>
<accession>S8C2B9</accession>
<proteinExistence type="predicted"/>
<dbReference type="PANTHER" id="PTHR10039:SF11">
    <property type="entry name" value="NACHT DOMAIN PROTEIN (AFU_ORTHOLOGUE AFUA_1G01490)"/>
    <property type="match status" value="1"/>
</dbReference>
<feature type="domain" description="Nephrocystin 3-like N-terminal" evidence="3">
    <location>
        <begin position="411"/>
        <end position="578"/>
    </location>
</feature>
<dbReference type="OrthoDB" id="2546325at2759"/>